<dbReference type="GO" id="GO:0005874">
    <property type="term" value="C:microtubule"/>
    <property type="evidence" value="ECO:0007669"/>
    <property type="project" value="TreeGrafter"/>
</dbReference>
<evidence type="ECO:0000256" key="4">
    <source>
        <dbReference type="SAM" id="Coils"/>
    </source>
</evidence>
<organism evidence="7 8">
    <name type="scientific">Adiantum capillus-veneris</name>
    <name type="common">Maidenhair fern</name>
    <dbReference type="NCBI Taxonomy" id="13818"/>
    <lineage>
        <taxon>Eukaryota</taxon>
        <taxon>Viridiplantae</taxon>
        <taxon>Streptophyta</taxon>
        <taxon>Embryophyta</taxon>
        <taxon>Tracheophyta</taxon>
        <taxon>Polypodiopsida</taxon>
        <taxon>Polypodiidae</taxon>
        <taxon>Polypodiales</taxon>
        <taxon>Pteridineae</taxon>
        <taxon>Pteridaceae</taxon>
        <taxon>Vittarioideae</taxon>
        <taxon>Adiantum</taxon>
    </lineage>
</organism>
<dbReference type="Gene3D" id="3.40.850.10">
    <property type="entry name" value="Kinesin motor domain"/>
    <property type="match status" value="1"/>
</dbReference>
<dbReference type="InterPro" id="IPR027417">
    <property type="entry name" value="P-loop_NTPase"/>
</dbReference>
<dbReference type="SMART" id="SM00129">
    <property type="entry name" value="KISc"/>
    <property type="match status" value="1"/>
</dbReference>
<dbReference type="OrthoDB" id="3176171at2759"/>
<keyword evidence="4" id="KW-0175">Coiled coil</keyword>
<evidence type="ECO:0000256" key="1">
    <source>
        <dbReference type="ARBA" id="ARBA00022528"/>
    </source>
</evidence>
<evidence type="ECO:0000259" key="6">
    <source>
        <dbReference type="PROSITE" id="PS50067"/>
    </source>
</evidence>
<evidence type="ECO:0000256" key="2">
    <source>
        <dbReference type="ARBA" id="ARBA00023175"/>
    </source>
</evidence>
<feature type="coiled-coil region" evidence="4">
    <location>
        <begin position="276"/>
        <end position="332"/>
    </location>
</feature>
<evidence type="ECO:0000256" key="5">
    <source>
        <dbReference type="SAM" id="MobiDB-lite"/>
    </source>
</evidence>
<evidence type="ECO:0000313" key="8">
    <source>
        <dbReference type="Proteomes" id="UP000886520"/>
    </source>
</evidence>
<dbReference type="PANTHER" id="PTHR24115:SF416">
    <property type="entry name" value="KINESIN-LIKE PROTEIN KIN-10A"/>
    <property type="match status" value="1"/>
</dbReference>
<proteinExistence type="inferred from homology"/>
<dbReference type="GO" id="GO:0005871">
    <property type="term" value="C:kinesin complex"/>
    <property type="evidence" value="ECO:0007669"/>
    <property type="project" value="TreeGrafter"/>
</dbReference>
<dbReference type="GO" id="GO:0007018">
    <property type="term" value="P:microtubule-based movement"/>
    <property type="evidence" value="ECO:0007669"/>
    <property type="project" value="InterPro"/>
</dbReference>
<sequence length="848" mass="93970">MQMFPGLVLPMGTKPKLLFANLCEGLGVFTQAVQICRLQNTKRKESSDAEKICKEIAKVEKRRVMKSTLCNERSSRSHCLVMVDVPASGGRLALIDMAGSENLEQAGLGPESKLQTGKINQGNIALKRVVEAIANGDSYVPFRDSKLTMLLQDSFEDDGSKILMVLCASTDPKDMHKTIGKLEYGSKAKCIVRLPMCPDKNNTSMDRVDLSNLEAKIQNMDAYIIRLEAENILKHKEREEMHKKLMHRDRDLVALRKVLGQIEQERCGMAHGDDCKAEMDRRLEECQRIADELIELGKKSLEAKVLQQQREIELMRCRMEEIEKEVQLLLKATHQAYSGKERQVSQKMGYPRCEVAGNEIDSSGKDEEKVPCYSGRLAVVADKYMLKDATECTQARECRQAYDFNDGLQVCNTSGRVATLDREEFEISGWLPAIPEESEGDDSISDHEASDQRLHWNSSSASEYTEGQDSILKAPIRQTLSTLQENSTLNTGLAHELAEANSDNEKSCGLASSASRRSRIENIFMLCGNQRELIGTNPVSANKEVTEHRHLNLSKDTPNQPAMDTPSSYVWPALDLPSSTGEPSGGFDSGRKLIASPKCSPVHIIPLKSKPTFSDSSPVHHNMEHSSLENTPPHGRSPIATSSLSKTYKSPRKLSFDGLSPLRALKTTNQQDTDQDADSCEVFVKWETSKDSCGKLIKILSMGPNASLALLRKDLELKVLDAKQDFTFLMLQDPSGTPVNRDNEEKLSVASLPNCHKKQGSKRACLRPLLRQGITASPLSQMEKQTIPGTSLRRMGPSEISFGQLKSPEGSLTCQIIDGALTPHSAEDAKIKQKLGFSTSPLLKGLRL</sequence>
<dbReference type="InterPro" id="IPR027640">
    <property type="entry name" value="Kinesin-like_fam"/>
</dbReference>
<dbReference type="PRINTS" id="PR00380">
    <property type="entry name" value="KINESINHEAVY"/>
</dbReference>
<feature type="region of interest" description="Disordered" evidence="5">
    <location>
        <begin position="610"/>
        <end position="652"/>
    </location>
</feature>
<name>A0A9D4V7B9_ADICA</name>
<gene>
    <name evidence="7" type="ORF">GOP47_0004317</name>
</gene>
<dbReference type="Proteomes" id="UP000886520">
    <property type="component" value="Chromosome 4"/>
</dbReference>
<protein>
    <recommendedName>
        <fullName evidence="6">Kinesin motor domain-containing protein</fullName>
    </recommendedName>
</protein>
<accession>A0A9D4V7B9</accession>
<dbReference type="PANTHER" id="PTHR24115">
    <property type="entry name" value="KINESIN-RELATED"/>
    <property type="match status" value="1"/>
</dbReference>
<dbReference type="GO" id="GO:0008017">
    <property type="term" value="F:microtubule binding"/>
    <property type="evidence" value="ECO:0007669"/>
    <property type="project" value="InterPro"/>
</dbReference>
<keyword evidence="1" id="KW-0934">Plastid</keyword>
<feature type="compositionally biased region" description="Basic and acidic residues" evidence="5">
    <location>
        <begin position="444"/>
        <end position="454"/>
    </location>
</feature>
<dbReference type="InterPro" id="IPR001752">
    <property type="entry name" value="Kinesin_motor_dom"/>
</dbReference>
<dbReference type="GO" id="GO:0016887">
    <property type="term" value="F:ATP hydrolysis activity"/>
    <property type="evidence" value="ECO:0007669"/>
    <property type="project" value="TreeGrafter"/>
</dbReference>
<dbReference type="GO" id="GO:0003777">
    <property type="term" value="F:microtubule motor activity"/>
    <property type="evidence" value="ECO:0007669"/>
    <property type="project" value="InterPro"/>
</dbReference>
<feature type="compositionally biased region" description="Polar residues" evidence="5">
    <location>
        <begin position="639"/>
        <end position="648"/>
    </location>
</feature>
<evidence type="ECO:0000313" key="7">
    <source>
        <dbReference type="EMBL" id="KAI5081134.1"/>
    </source>
</evidence>
<keyword evidence="2" id="KW-0505">Motor protein</keyword>
<comment type="similarity">
    <text evidence="3">Belongs to the TRAFAC class myosin-kinesin ATPase superfamily. Kinesin family.</text>
</comment>
<evidence type="ECO:0000256" key="3">
    <source>
        <dbReference type="PROSITE-ProRule" id="PRU00283"/>
    </source>
</evidence>
<feature type="domain" description="Kinesin motor" evidence="6">
    <location>
        <begin position="1"/>
        <end position="191"/>
    </location>
</feature>
<reference evidence="7" key="1">
    <citation type="submission" date="2021-01" db="EMBL/GenBank/DDBJ databases">
        <title>Adiantum capillus-veneris genome.</title>
        <authorList>
            <person name="Fang Y."/>
            <person name="Liao Q."/>
        </authorList>
    </citation>
    <scope>NUCLEOTIDE SEQUENCE</scope>
    <source>
        <strain evidence="7">H3</strain>
        <tissue evidence="7">Leaf</tissue>
    </source>
</reference>
<feature type="region of interest" description="Disordered" evidence="5">
    <location>
        <begin position="432"/>
        <end position="468"/>
    </location>
</feature>
<comment type="caution">
    <text evidence="3">Lacks conserved residue(s) required for the propagation of feature annotation.</text>
</comment>
<comment type="caution">
    <text evidence="7">The sequence shown here is derived from an EMBL/GenBank/DDBJ whole genome shotgun (WGS) entry which is preliminary data.</text>
</comment>
<dbReference type="EMBL" id="JABFUD020000004">
    <property type="protein sequence ID" value="KAI5081134.1"/>
    <property type="molecule type" value="Genomic_DNA"/>
</dbReference>
<dbReference type="Pfam" id="PF00225">
    <property type="entry name" value="Kinesin"/>
    <property type="match status" value="1"/>
</dbReference>
<keyword evidence="8" id="KW-1185">Reference proteome</keyword>
<dbReference type="GO" id="GO:0005524">
    <property type="term" value="F:ATP binding"/>
    <property type="evidence" value="ECO:0007669"/>
    <property type="project" value="InterPro"/>
</dbReference>
<dbReference type="SUPFAM" id="SSF52540">
    <property type="entry name" value="P-loop containing nucleoside triphosphate hydrolases"/>
    <property type="match status" value="1"/>
</dbReference>
<dbReference type="AlphaFoldDB" id="A0A9D4V7B9"/>
<dbReference type="PROSITE" id="PS50067">
    <property type="entry name" value="KINESIN_MOTOR_2"/>
    <property type="match status" value="1"/>
</dbReference>
<dbReference type="InterPro" id="IPR036961">
    <property type="entry name" value="Kinesin_motor_dom_sf"/>
</dbReference>
<feature type="compositionally biased region" description="Polar residues" evidence="5">
    <location>
        <begin position="455"/>
        <end position="468"/>
    </location>
</feature>
<keyword evidence="1" id="KW-0150">Chloroplast</keyword>